<dbReference type="PROSITE" id="PS51186">
    <property type="entry name" value="GNAT"/>
    <property type="match status" value="1"/>
</dbReference>
<dbReference type="EMBL" id="BMAT01006065">
    <property type="protein sequence ID" value="GFS05449.1"/>
    <property type="molecule type" value="Genomic_DNA"/>
</dbReference>
<dbReference type="AlphaFoldDB" id="A0AAV4I532"/>
<dbReference type="GO" id="GO:0016747">
    <property type="term" value="F:acyltransferase activity, transferring groups other than amino-acyl groups"/>
    <property type="evidence" value="ECO:0007669"/>
    <property type="project" value="InterPro"/>
</dbReference>
<organism evidence="2 3">
    <name type="scientific">Elysia marginata</name>
    <dbReference type="NCBI Taxonomy" id="1093978"/>
    <lineage>
        <taxon>Eukaryota</taxon>
        <taxon>Metazoa</taxon>
        <taxon>Spiralia</taxon>
        <taxon>Lophotrochozoa</taxon>
        <taxon>Mollusca</taxon>
        <taxon>Gastropoda</taxon>
        <taxon>Heterobranchia</taxon>
        <taxon>Euthyneura</taxon>
        <taxon>Panpulmonata</taxon>
        <taxon>Sacoglossa</taxon>
        <taxon>Placobranchoidea</taxon>
        <taxon>Plakobranchidae</taxon>
        <taxon>Elysia</taxon>
    </lineage>
</organism>
<sequence>MSIDKLIEDNYFKKKKTLSLTEEEISTGKIWFRPALLSDFDAIMAFGDQYGGRDYFWALYEEFLSDPDNICLVALVKDTMVGYAMTGLIDGGVSVVGRCGRVDPRLRRRGIFVALQDELDRLAMQKFETLLYETFSKETKAKTVESITPYRPGYNAVCSGKIVAVCFPQNTMRSDGIENSSQSYSYVKRLGYADLKLLLHTDAVASELFPSRRLFHFMVGYRLLEANVRHILCKRSCVLVSLEQRHDSESCHSGPGTSSGNRLCKTETESSCNQLDVHSVHRVSMMTNYLCYPTRDGKGFSVILHIHARPDMPHRDLTGHLRYLKGDMQRRFPGRDGVVTAMYATPLRRGQVLSCFRDVGFSEAIPDSDSLVVLWERPKGNICPKL</sequence>
<accession>A0AAV4I532</accession>
<dbReference type="InterPro" id="IPR000182">
    <property type="entry name" value="GNAT_dom"/>
</dbReference>
<gene>
    <name evidence="2" type="ORF">ElyMa_002938800</name>
</gene>
<dbReference type="InterPro" id="IPR016181">
    <property type="entry name" value="Acyl_CoA_acyltransferase"/>
</dbReference>
<comment type="caution">
    <text evidence="2">The sequence shown here is derived from an EMBL/GenBank/DDBJ whole genome shotgun (WGS) entry which is preliminary data.</text>
</comment>
<feature type="domain" description="N-acetyltransferase" evidence="1">
    <location>
        <begin position="30"/>
        <end position="191"/>
    </location>
</feature>
<name>A0AAV4I532_9GAST</name>
<dbReference type="PANTHER" id="PTHR47403">
    <property type="entry name" value="LOC100145250 PROTEIN"/>
    <property type="match status" value="1"/>
</dbReference>
<dbReference type="PANTHER" id="PTHR47403:SF6">
    <property type="entry name" value="N-ACETYLTRANSFERASE DOMAIN-CONTAINING PROTEIN"/>
    <property type="match status" value="1"/>
</dbReference>
<dbReference type="SUPFAM" id="SSF55729">
    <property type="entry name" value="Acyl-CoA N-acyltransferases (Nat)"/>
    <property type="match status" value="1"/>
</dbReference>
<evidence type="ECO:0000313" key="3">
    <source>
        <dbReference type="Proteomes" id="UP000762676"/>
    </source>
</evidence>
<keyword evidence="3" id="KW-1185">Reference proteome</keyword>
<protein>
    <recommendedName>
        <fullName evidence="1">N-acetyltransferase domain-containing protein</fullName>
    </recommendedName>
</protein>
<evidence type="ECO:0000259" key="1">
    <source>
        <dbReference type="PROSITE" id="PS51186"/>
    </source>
</evidence>
<reference evidence="2 3" key="1">
    <citation type="journal article" date="2021" name="Elife">
        <title>Chloroplast acquisition without the gene transfer in kleptoplastic sea slugs, Plakobranchus ocellatus.</title>
        <authorList>
            <person name="Maeda T."/>
            <person name="Takahashi S."/>
            <person name="Yoshida T."/>
            <person name="Shimamura S."/>
            <person name="Takaki Y."/>
            <person name="Nagai Y."/>
            <person name="Toyoda A."/>
            <person name="Suzuki Y."/>
            <person name="Arimoto A."/>
            <person name="Ishii H."/>
            <person name="Satoh N."/>
            <person name="Nishiyama T."/>
            <person name="Hasebe M."/>
            <person name="Maruyama T."/>
            <person name="Minagawa J."/>
            <person name="Obokata J."/>
            <person name="Shigenobu S."/>
        </authorList>
    </citation>
    <scope>NUCLEOTIDE SEQUENCE [LARGE SCALE GENOMIC DNA]</scope>
</reference>
<dbReference type="Gene3D" id="3.40.630.30">
    <property type="match status" value="1"/>
</dbReference>
<evidence type="ECO:0000313" key="2">
    <source>
        <dbReference type="EMBL" id="GFS05449.1"/>
    </source>
</evidence>
<dbReference type="Proteomes" id="UP000762676">
    <property type="component" value="Unassembled WGS sequence"/>
</dbReference>
<proteinExistence type="predicted"/>